<feature type="region of interest" description="Disordered" evidence="1">
    <location>
        <begin position="180"/>
        <end position="201"/>
    </location>
</feature>
<evidence type="ECO:0000256" key="1">
    <source>
        <dbReference type="SAM" id="MobiDB-lite"/>
    </source>
</evidence>
<evidence type="ECO:0000313" key="2">
    <source>
        <dbReference type="EMBL" id="BBF89724.1"/>
    </source>
</evidence>
<feature type="region of interest" description="Disordered" evidence="1">
    <location>
        <begin position="75"/>
        <end position="112"/>
    </location>
</feature>
<accession>A0A679BCE1</accession>
<name>A0A679BCE1_ORYNI</name>
<reference evidence="2" key="1">
    <citation type="submission" date="2018-08" db="EMBL/GenBank/DDBJ databases">
        <title>Oryza nivara genomic DNA, chromosome 11, BAC clone:BBa0076N07.</title>
        <authorList>
            <person name="Wu J."/>
            <person name="Kanamori H."/>
        </authorList>
    </citation>
    <scope>NUCLEOTIDE SEQUENCE</scope>
    <source>
        <strain evidence="2">W0106</strain>
    </source>
</reference>
<feature type="compositionally biased region" description="Low complexity" evidence="1">
    <location>
        <begin position="84"/>
        <end position="95"/>
    </location>
</feature>
<protein>
    <submittedName>
        <fullName evidence="2">BKRF1 encodes EBNA-1 protein-like</fullName>
    </submittedName>
</protein>
<feature type="compositionally biased region" description="Basic and acidic residues" evidence="1">
    <location>
        <begin position="407"/>
        <end position="443"/>
    </location>
</feature>
<feature type="region of interest" description="Disordered" evidence="1">
    <location>
        <begin position="239"/>
        <end position="292"/>
    </location>
</feature>
<proteinExistence type="predicted"/>
<feature type="compositionally biased region" description="Gly residues" evidence="1">
    <location>
        <begin position="276"/>
        <end position="291"/>
    </location>
</feature>
<organism evidence="2">
    <name type="scientific">Oryza nivara</name>
    <name type="common">Indian wild rice</name>
    <name type="synonym">Oryza sativa f. spontanea</name>
    <dbReference type="NCBI Taxonomy" id="4536"/>
    <lineage>
        <taxon>Eukaryota</taxon>
        <taxon>Viridiplantae</taxon>
        <taxon>Streptophyta</taxon>
        <taxon>Embryophyta</taxon>
        <taxon>Tracheophyta</taxon>
        <taxon>Spermatophyta</taxon>
        <taxon>Magnoliopsida</taxon>
        <taxon>Liliopsida</taxon>
        <taxon>Poales</taxon>
        <taxon>Poaceae</taxon>
        <taxon>BOP clade</taxon>
        <taxon>Oryzoideae</taxon>
        <taxon>Oryzeae</taxon>
        <taxon>Oryzinae</taxon>
        <taxon>Oryza</taxon>
    </lineage>
</organism>
<gene>
    <name evidence="2" type="primary">BBa0076N07.11</name>
</gene>
<dbReference type="AlphaFoldDB" id="A0A679BCE1"/>
<sequence>MRTSHVNKKDRAACLTDADDGRERLDGGTNATTTGNDGRTTTTTTGAGEETTRAAGSGCTEARMARNTPLRCRRRRRRREMTSRATDGTSTTRTIGGDDDGPRRGLDGGETMPRTALPLRCRRWWRCGRPVHGVEGRAAEQLRRGGWRGSRRCAAASGRNRGVDEVEGYVTVPRERTAAPADARAWRKGLPEETSTRRKVRPARATVFRRYSGEEEVMPGMRAALRSRGRWWRRRPALRGRGRGGRRRNRGGNTTVAGGEALPEVSAGNRGEPSTGEGGTATGRMAGGHGWWPGKVRPFPMIGGAIQGGIKGERERRERGLIPPNQFGNPMLDSRGFEGVMALGFAREGERGRPGGRKKATAAWRVGPTRGARSARVRRACVGGRGGSAWAERRPRRRGGGGGLGRAGREGRGGREAAREGEGGGRWAEGKGAQEEGEKERERKRGRKGRLRPRAEGREGGLWAKIGPKEKEDYF</sequence>
<feature type="region of interest" description="Disordered" evidence="1">
    <location>
        <begin position="1"/>
        <end position="58"/>
    </location>
</feature>
<feature type="compositionally biased region" description="Low complexity" evidence="1">
    <location>
        <begin position="27"/>
        <end position="56"/>
    </location>
</feature>
<dbReference type="EMBL" id="AP018870">
    <property type="protein sequence ID" value="BBF89724.1"/>
    <property type="molecule type" value="Genomic_DNA"/>
</dbReference>
<feature type="region of interest" description="Disordered" evidence="1">
    <location>
        <begin position="348"/>
        <end position="475"/>
    </location>
</feature>
<feature type="compositionally biased region" description="Basic residues" evidence="1">
    <location>
        <begin position="239"/>
        <end position="250"/>
    </location>
</feature>